<feature type="compositionally biased region" description="Polar residues" evidence="1">
    <location>
        <begin position="14"/>
        <end position="29"/>
    </location>
</feature>
<organism evidence="2 3">
    <name type="scientific">Petrolisthes manimaculis</name>
    <dbReference type="NCBI Taxonomy" id="1843537"/>
    <lineage>
        <taxon>Eukaryota</taxon>
        <taxon>Metazoa</taxon>
        <taxon>Ecdysozoa</taxon>
        <taxon>Arthropoda</taxon>
        <taxon>Crustacea</taxon>
        <taxon>Multicrustacea</taxon>
        <taxon>Malacostraca</taxon>
        <taxon>Eumalacostraca</taxon>
        <taxon>Eucarida</taxon>
        <taxon>Decapoda</taxon>
        <taxon>Pleocyemata</taxon>
        <taxon>Anomura</taxon>
        <taxon>Galatheoidea</taxon>
        <taxon>Porcellanidae</taxon>
        <taxon>Petrolisthes</taxon>
    </lineage>
</organism>
<keyword evidence="3" id="KW-1185">Reference proteome</keyword>
<sequence>MLCVQHFSSVTVLENLQHPPSNKQPQASRQSRKKSTETIDHAWHQVLPHHCQWYAHGPSTASQQSLFNRYIAMQHCFTLVNRPTTR</sequence>
<evidence type="ECO:0000313" key="3">
    <source>
        <dbReference type="Proteomes" id="UP001292094"/>
    </source>
</evidence>
<reference evidence="2" key="1">
    <citation type="submission" date="2023-11" db="EMBL/GenBank/DDBJ databases">
        <title>Genome assemblies of two species of porcelain crab, Petrolisthes cinctipes and Petrolisthes manimaculis (Anomura: Porcellanidae).</title>
        <authorList>
            <person name="Angst P."/>
        </authorList>
    </citation>
    <scope>NUCLEOTIDE SEQUENCE</scope>
    <source>
        <strain evidence="2">PB745_02</strain>
        <tissue evidence="2">Gill</tissue>
    </source>
</reference>
<feature type="region of interest" description="Disordered" evidence="1">
    <location>
        <begin position="14"/>
        <end position="38"/>
    </location>
</feature>
<protein>
    <submittedName>
        <fullName evidence="2">Uncharacterized protein</fullName>
    </submittedName>
</protein>
<evidence type="ECO:0000313" key="2">
    <source>
        <dbReference type="EMBL" id="KAK4296853.1"/>
    </source>
</evidence>
<dbReference type="Proteomes" id="UP001292094">
    <property type="component" value="Unassembled WGS sequence"/>
</dbReference>
<proteinExistence type="predicted"/>
<accession>A0AAE1TSN5</accession>
<name>A0AAE1TSN5_9EUCA</name>
<comment type="caution">
    <text evidence="2">The sequence shown here is derived from an EMBL/GenBank/DDBJ whole genome shotgun (WGS) entry which is preliminary data.</text>
</comment>
<gene>
    <name evidence="2" type="ORF">Pmani_030689</name>
</gene>
<evidence type="ECO:0000256" key="1">
    <source>
        <dbReference type="SAM" id="MobiDB-lite"/>
    </source>
</evidence>
<dbReference type="EMBL" id="JAWZYT010003761">
    <property type="protein sequence ID" value="KAK4296853.1"/>
    <property type="molecule type" value="Genomic_DNA"/>
</dbReference>
<dbReference type="AlphaFoldDB" id="A0AAE1TSN5"/>